<dbReference type="InterPro" id="IPR002145">
    <property type="entry name" value="CopG"/>
</dbReference>
<evidence type="ECO:0000313" key="2">
    <source>
        <dbReference type="EMBL" id="SJM90893.1"/>
    </source>
</evidence>
<gene>
    <name evidence="2" type="ORF">CRENPOLYSF2_1900008</name>
</gene>
<organism evidence="2 3">
    <name type="scientific">Crenothrix polyspora</name>
    <dbReference type="NCBI Taxonomy" id="360316"/>
    <lineage>
        <taxon>Bacteria</taxon>
        <taxon>Pseudomonadati</taxon>
        <taxon>Pseudomonadota</taxon>
        <taxon>Gammaproteobacteria</taxon>
        <taxon>Methylococcales</taxon>
        <taxon>Crenotrichaceae</taxon>
        <taxon>Crenothrix</taxon>
    </lineage>
</organism>
<dbReference type="RefSeq" id="WP_087146295.1">
    <property type="nucleotide sequence ID" value="NZ_FUKJ01000102.1"/>
</dbReference>
<evidence type="ECO:0000313" key="3">
    <source>
        <dbReference type="Proteomes" id="UP000195442"/>
    </source>
</evidence>
<dbReference type="AlphaFoldDB" id="A0A1R4H3R0"/>
<accession>A0A1R4H3R0</accession>
<evidence type="ECO:0000259" key="1">
    <source>
        <dbReference type="Pfam" id="PF01402"/>
    </source>
</evidence>
<keyword evidence="3" id="KW-1185">Reference proteome</keyword>
<dbReference type="InterPro" id="IPR013321">
    <property type="entry name" value="Arc_rbn_hlx_hlx"/>
</dbReference>
<dbReference type="Pfam" id="PF01402">
    <property type="entry name" value="RHH_1"/>
    <property type="match status" value="1"/>
</dbReference>
<feature type="domain" description="Ribbon-helix-helix protein CopG" evidence="1">
    <location>
        <begin position="13"/>
        <end position="52"/>
    </location>
</feature>
<dbReference type="CDD" id="cd22233">
    <property type="entry name" value="RHH_CopAso-like"/>
    <property type="match status" value="1"/>
</dbReference>
<name>A0A1R4H3R0_9GAMM</name>
<proteinExistence type="predicted"/>
<dbReference type="GO" id="GO:0006355">
    <property type="term" value="P:regulation of DNA-templated transcription"/>
    <property type="evidence" value="ECO:0007669"/>
    <property type="project" value="InterPro"/>
</dbReference>
<dbReference type="SUPFAM" id="SSF47598">
    <property type="entry name" value="Ribbon-helix-helix"/>
    <property type="match status" value="1"/>
</dbReference>
<dbReference type="EMBL" id="FUKJ01000102">
    <property type="protein sequence ID" value="SJM90893.1"/>
    <property type="molecule type" value="Genomic_DNA"/>
</dbReference>
<protein>
    <recommendedName>
        <fullName evidence="1">Ribbon-helix-helix protein CopG domain-containing protein</fullName>
    </recommendedName>
</protein>
<reference evidence="3" key="1">
    <citation type="submission" date="2017-02" db="EMBL/GenBank/DDBJ databases">
        <authorList>
            <person name="Daims H."/>
        </authorList>
    </citation>
    <scope>NUCLEOTIDE SEQUENCE [LARGE SCALE GENOMIC DNA]</scope>
</reference>
<dbReference type="OrthoDB" id="5298181at2"/>
<dbReference type="InterPro" id="IPR010985">
    <property type="entry name" value="Ribbon_hlx_hlx"/>
</dbReference>
<dbReference type="Gene3D" id="1.10.1220.10">
    <property type="entry name" value="Met repressor-like"/>
    <property type="match status" value="1"/>
</dbReference>
<sequence>MKTEMPEKPRTANVTVKLEDSERERIKSLAAAKKRTPHYIMREAIQNYLEQEEAEQRFITAAKASLAEYKKNGEHITLGEFSAWVKEAKTDPNAPMPLCHK</sequence>
<dbReference type="Proteomes" id="UP000195442">
    <property type="component" value="Unassembled WGS sequence"/>
</dbReference>